<evidence type="ECO:0000313" key="9">
    <source>
        <dbReference type="EMBL" id="PAV83843.1"/>
    </source>
</evidence>
<proteinExistence type="predicted"/>
<feature type="compositionally biased region" description="Pro residues" evidence="6">
    <location>
        <begin position="625"/>
        <end position="639"/>
    </location>
</feature>
<dbReference type="PROSITE" id="PS50089">
    <property type="entry name" value="ZF_RING_2"/>
    <property type="match status" value="1"/>
</dbReference>
<dbReference type="Gene3D" id="3.30.40.10">
    <property type="entry name" value="Zinc/RING finger domain, C3HC4 (zinc finger)"/>
    <property type="match status" value="1"/>
</dbReference>
<sequence length="732" mass="79744">MHHKYGHGPNGERRRPLSMSGYYSDDDRWSASPSSYSSCESVDEIVRTYRRKMRGIVNSLSELDDSAAINQGTSESRLPMLAFHNIHGSNIVILQNGRVARRKESFCKGLAFSNRPVAVDENICLQLMEVAQNWSGVLRFGVCNEDPETFRNTPVPKFACPDLTSKEGYWAKALPERYSVEGNILHFYITQAGELHYGINGVPKGIFLTGINTSQPMWLIVDIYGNSVALKFIDSSEFVPHRRPERASSALPRVVNSAIEFQPDSTPSTRAPPALTTTTVVPGLESLRFHAVTGRHISLNCMRQIATRREQEYTQGYVFTERPIKNNEKVIIQVTSVIELYNGGLAFGVTCCDPATLKTADLPDDSSDLIEMPQYWVGIKDIALQPSQNTVLSFWITDAGEVKFEINQSGARTVLYVDNSLPLFFYFDVYGSTQEIRLLGVCSVSRSPAPSHSSQSSSAAHSGVGRPPAIHSVRERVALPPQGGAAPSFKPTSIASSSGSNPNPTPSIPMSRSQPRPALSSSAAAALGANLRVNLRDTHSSSPIGTSSSAYSTENTESSRLRPLPQTTPRRTIDDLLSDSFLDVPPAVPPRTTIQPPPIAPRPTPVTVTIYSPQVPAVSSSPAFLAPPPPPTRPAPSPPSFESATIFRPSLPQHSHSDNVLSAGANSTGSGNEEDDGNECIVCMSSRIETVIYTCGHMCMCFSCAQTTMNSRNSNCPICRQPIKDIIRTFKS</sequence>
<evidence type="ECO:0000256" key="6">
    <source>
        <dbReference type="SAM" id="MobiDB-lite"/>
    </source>
</evidence>
<dbReference type="Gene3D" id="2.60.120.920">
    <property type="match status" value="2"/>
</dbReference>
<dbReference type="InterPro" id="IPR006573">
    <property type="entry name" value="NHR_dom"/>
</dbReference>
<keyword evidence="3 5" id="KW-0863">Zinc-finger</keyword>
<dbReference type="PANTHER" id="PTHR12429">
    <property type="entry name" value="NEURALIZED"/>
    <property type="match status" value="1"/>
</dbReference>
<dbReference type="Pfam" id="PF13920">
    <property type="entry name" value="zf-C3HC4_3"/>
    <property type="match status" value="1"/>
</dbReference>
<dbReference type="PANTHER" id="PTHR12429:SF6">
    <property type="entry name" value="PROTEIN NEURALIZED"/>
    <property type="match status" value="1"/>
</dbReference>
<dbReference type="InterPro" id="IPR013083">
    <property type="entry name" value="Znf_RING/FYVE/PHD"/>
</dbReference>
<dbReference type="InterPro" id="IPR043136">
    <property type="entry name" value="B30.2/SPRY_sf"/>
</dbReference>
<feature type="compositionally biased region" description="Polar residues" evidence="6">
    <location>
        <begin position="652"/>
        <end position="671"/>
    </location>
</feature>
<evidence type="ECO:0000256" key="2">
    <source>
        <dbReference type="ARBA" id="ARBA00022737"/>
    </source>
</evidence>
<evidence type="ECO:0000256" key="3">
    <source>
        <dbReference type="ARBA" id="ARBA00022771"/>
    </source>
</evidence>
<feature type="region of interest" description="Disordered" evidence="6">
    <location>
        <begin position="537"/>
        <end position="571"/>
    </location>
</feature>
<feature type="compositionally biased region" description="Low complexity" evidence="6">
    <location>
        <begin position="496"/>
        <end position="522"/>
    </location>
</feature>
<dbReference type="SMART" id="SM00588">
    <property type="entry name" value="NEUZ"/>
    <property type="match status" value="2"/>
</dbReference>
<dbReference type="STRING" id="2018661.A0A2A2LCB8"/>
<feature type="domain" description="NHR" evidence="8">
    <location>
        <begin position="80"/>
        <end position="235"/>
    </location>
</feature>
<keyword evidence="4" id="KW-0862">Zinc</keyword>
<dbReference type="Pfam" id="PF07177">
    <property type="entry name" value="Neuralized"/>
    <property type="match status" value="2"/>
</dbReference>
<dbReference type="CDD" id="cd16647">
    <property type="entry name" value="mRING-HC-C3HC5_NEU1"/>
    <property type="match status" value="1"/>
</dbReference>
<reference evidence="9 10" key="1">
    <citation type="journal article" date="2017" name="Curr. Biol.">
        <title>Genome architecture and evolution of a unichromosomal asexual nematode.</title>
        <authorList>
            <person name="Fradin H."/>
            <person name="Zegar C."/>
            <person name="Gutwein M."/>
            <person name="Lucas J."/>
            <person name="Kovtun M."/>
            <person name="Corcoran D."/>
            <person name="Baugh L.R."/>
            <person name="Kiontke K."/>
            <person name="Gunsalus K."/>
            <person name="Fitch D.H."/>
            <person name="Piano F."/>
        </authorList>
    </citation>
    <scope>NUCLEOTIDE SEQUENCE [LARGE SCALE GENOMIC DNA]</scope>
    <source>
        <strain evidence="9">PF1309</strain>
    </source>
</reference>
<accession>A0A2A2LCB8</accession>
<dbReference type="GO" id="GO:0061630">
    <property type="term" value="F:ubiquitin protein ligase activity"/>
    <property type="evidence" value="ECO:0007669"/>
    <property type="project" value="TreeGrafter"/>
</dbReference>
<evidence type="ECO:0008006" key="11">
    <source>
        <dbReference type="Google" id="ProtNLM"/>
    </source>
</evidence>
<feature type="domain" description="RING-type" evidence="7">
    <location>
        <begin position="680"/>
        <end position="720"/>
    </location>
</feature>
<dbReference type="FunFam" id="2.60.120.920:FF:000005">
    <property type="entry name" value="Putative E3 ubiquitin-protein ligase NEURL1B"/>
    <property type="match status" value="2"/>
</dbReference>
<gene>
    <name evidence="9" type="ORF">WR25_19584</name>
</gene>
<keyword evidence="10" id="KW-1185">Reference proteome</keyword>
<dbReference type="EMBL" id="LIAE01006917">
    <property type="protein sequence ID" value="PAV83843.1"/>
    <property type="molecule type" value="Genomic_DNA"/>
</dbReference>
<feature type="compositionally biased region" description="Low complexity" evidence="6">
    <location>
        <begin position="561"/>
        <end position="570"/>
    </location>
</feature>
<evidence type="ECO:0000256" key="4">
    <source>
        <dbReference type="ARBA" id="ARBA00022833"/>
    </source>
</evidence>
<dbReference type="InterPro" id="IPR037962">
    <property type="entry name" value="Neuralized"/>
</dbReference>
<dbReference type="Proteomes" id="UP000218231">
    <property type="component" value="Unassembled WGS sequence"/>
</dbReference>
<keyword evidence="1" id="KW-0479">Metal-binding</keyword>
<dbReference type="PROSITE" id="PS51065">
    <property type="entry name" value="NHR"/>
    <property type="match status" value="2"/>
</dbReference>
<dbReference type="GO" id="GO:0008270">
    <property type="term" value="F:zinc ion binding"/>
    <property type="evidence" value="ECO:0007669"/>
    <property type="project" value="UniProtKB-KW"/>
</dbReference>
<dbReference type="SMART" id="SM00184">
    <property type="entry name" value="RING"/>
    <property type="match status" value="1"/>
</dbReference>
<evidence type="ECO:0000256" key="5">
    <source>
        <dbReference type="PROSITE-ProRule" id="PRU00175"/>
    </source>
</evidence>
<protein>
    <recommendedName>
        <fullName evidence="11">RING-type domain-containing protein</fullName>
    </recommendedName>
</protein>
<keyword evidence="2" id="KW-0677">Repeat</keyword>
<evidence type="ECO:0000313" key="10">
    <source>
        <dbReference type="Proteomes" id="UP000218231"/>
    </source>
</evidence>
<dbReference type="InterPro" id="IPR001841">
    <property type="entry name" value="Znf_RING"/>
</dbReference>
<feature type="region of interest" description="Disordered" evidence="6">
    <location>
        <begin position="621"/>
        <end position="676"/>
    </location>
</feature>
<feature type="domain" description="NHR" evidence="8">
    <location>
        <begin position="286"/>
        <end position="441"/>
    </location>
</feature>
<dbReference type="OrthoDB" id="6078042at2759"/>
<evidence type="ECO:0000256" key="1">
    <source>
        <dbReference type="ARBA" id="ARBA00022723"/>
    </source>
</evidence>
<evidence type="ECO:0000259" key="7">
    <source>
        <dbReference type="PROSITE" id="PS50089"/>
    </source>
</evidence>
<feature type="region of interest" description="Disordered" evidence="6">
    <location>
        <begin position="480"/>
        <end position="522"/>
    </location>
</feature>
<dbReference type="AlphaFoldDB" id="A0A2A2LCB8"/>
<organism evidence="9 10">
    <name type="scientific">Diploscapter pachys</name>
    <dbReference type="NCBI Taxonomy" id="2018661"/>
    <lineage>
        <taxon>Eukaryota</taxon>
        <taxon>Metazoa</taxon>
        <taxon>Ecdysozoa</taxon>
        <taxon>Nematoda</taxon>
        <taxon>Chromadorea</taxon>
        <taxon>Rhabditida</taxon>
        <taxon>Rhabditina</taxon>
        <taxon>Rhabditomorpha</taxon>
        <taxon>Rhabditoidea</taxon>
        <taxon>Rhabditidae</taxon>
        <taxon>Diploscapter</taxon>
    </lineage>
</organism>
<evidence type="ECO:0000259" key="8">
    <source>
        <dbReference type="PROSITE" id="PS51065"/>
    </source>
</evidence>
<dbReference type="SUPFAM" id="SSF57850">
    <property type="entry name" value="RING/U-box"/>
    <property type="match status" value="1"/>
</dbReference>
<comment type="caution">
    <text evidence="9">The sequence shown here is derived from an EMBL/GenBank/DDBJ whole genome shotgun (WGS) entry which is preliminary data.</text>
</comment>
<feature type="compositionally biased region" description="Low complexity" evidence="6">
    <location>
        <begin position="540"/>
        <end position="553"/>
    </location>
</feature>
<name>A0A2A2LCB8_9BILA</name>